<comment type="caution">
    <text evidence="2">The sequence shown here is derived from an EMBL/GenBank/DDBJ whole genome shotgun (WGS) entry which is preliminary data.</text>
</comment>
<proteinExistence type="predicted"/>
<accession>A0A7W6ZR44</accession>
<gene>
    <name evidence="2" type="ORF">GGE60_000816</name>
</gene>
<keyword evidence="3" id="KW-1185">Reference proteome</keyword>
<protein>
    <submittedName>
        <fullName evidence="2">Uncharacterized protein</fullName>
    </submittedName>
</protein>
<sequence>MNIEITRRAADHLFRPLNTETGPKAEKLLDLRKRLRLRKRELRSSERRARQEKRAGNPS</sequence>
<dbReference type="RefSeq" id="WP_065091584.1">
    <property type="nucleotide sequence ID" value="NZ_JACIIG010000001.1"/>
</dbReference>
<reference evidence="2 3" key="1">
    <citation type="submission" date="2020-08" db="EMBL/GenBank/DDBJ databases">
        <title>Genomic Encyclopedia of Type Strains, Phase IV (KMG-V): Genome sequencing to study the core and pangenomes of soil and plant-associated prokaryotes.</title>
        <authorList>
            <person name="Whitman W."/>
        </authorList>
    </citation>
    <scope>NUCLEOTIDE SEQUENCE [LARGE SCALE GENOMIC DNA]</scope>
    <source>
        <strain evidence="2 3">SEMIA 492</strain>
    </source>
</reference>
<organism evidence="2 3">
    <name type="scientific">Rhizobium leucaenae</name>
    <dbReference type="NCBI Taxonomy" id="29450"/>
    <lineage>
        <taxon>Bacteria</taxon>
        <taxon>Pseudomonadati</taxon>
        <taxon>Pseudomonadota</taxon>
        <taxon>Alphaproteobacteria</taxon>
        <taxon>Hyphomicrobiales</taxon>
        <taxon>Rhizobiaceae</taxon>
        <taxon>Rhizobium/Agrobacterium group</taxon>
        <taxon>Rhizobium</taxon>
    </lineage>
</organism>
<evidence type="ECO:0000256" key="1">
    <source>
        <dbReference type="SAM" id="MobiDB-lite"/>
    </source>
</evidence>
<evidence type="ECO:0000313" key="2">
    <source>
        <dbReference type="EMBL" id="MBB4566728.1"/>
    </source>
</evidence>
<evidence type="ECO:0000313" key="3">
    <source>
        <dbReference type="Proteomes" id="UP000543836"/>
    </source>
</evidence>
<feature type="region of interest" description="Disordered" evidence="1">
    <location>
        <begin position="40"/>
        <end position="59"/>
    </location>
</feature>
<feature type="compositionally biased region" description="Basic and acidic residues" evidence="1">
    <location>
        <begin position="42"/>
        <end position="59"/>
    </location>
</feature>
<dbReference type="EMBL" id="JACIIG010000001">
    <property type="protein sequence ID" value="MBB4566728.1"/>
    <property type="molecule type" value="Genomic_DNA"/>
</dbReference>
<name>A0A7W6ZR44_9HYPH</name>
<dbReference type="AlphaFoldDB" id="A0A7W6ZR44"/>
<dbReference type="Proteomes" id="UP000543836">
    <property type="component" value="Unassembled WGS sequence"/>
</dbReference>